<sequence>MHIRRHISWWPSVMYWIDAAPLREVAGRNHQGETVRWDELFADMEAQLAQAEQRSVELEAAETARAELSRLTLAERLSAHRNRMVRLLPAHGDVLEGELTDIGAGWAVIRERHFQHLVPLHSVVWWEGLHRKFEIINERAVLRKLGMGHVLRALAASRAHVRVLLLDPSARGDLEGTLDAVGHDFFDLALHPDDQFRRRAAVKAVRTVPFGSVALISSPDTA</sequence>
<evidence type="ECO:0000313" key="1">
    <source>
        <dbReference type="EMBL" id="MEX3593635.1"/>
    </source>
</evidence>
<proteinExistence type="predicted"/>
<organism evidence="1 2">
    <name type="scientific">Kocuria carniphila</name>
    <dbReference type="NCBI Taxonomy" id="262208"/>
    <lineage>
        <taxon>Bacteria</taxon>
        <taxon>Bacillati</taxon>
        <taxon>Actinomycetota</taxon>
        <taxon>Actinomycetes</taxon>
        <taxon>Micrococcales</taxon>
        <taxon>Micrococcaceae</taxon>
        <taxon>Kocuria</taxon>
    </lineage>
</organism>
<name>A0ABV3UYX3_9MICC</name>
<dbReference type="Proteomes" id="UP001558481">
    <property type="component" value="Unassembled WGS sequence"/>
</dbReference>
<comment type="caution">
    <text evidence="1">The sequence shown here is derived from an EMBL/GenBank/DDBJ whole genome shotgun (WGS) entry which is preliminary data.</text>
</comment>
<accession>A0ABV3UYX3</accession>
<dbReference type="RefSeq" id="WP_238663045.1">
    <property type="nucleotide sequence ID" value="NZ_CAUREL010000006.1"/>
</dbReference>
<keyword evidence="2" id="KW-1185">Reference proteome</keyword>
<protein>
    <submittedName>
        <fullName evidence="1">Uncharacterized protein</fullName>
    </submittedName>
</protein>
<gene>
    <name evidence="1" type="ORF">VVR66_02780</name>
</gene>
<reference evidence="1 2" key="1">
    <citation type="journal article" date="2024" name="Fungal Genet. Biol.">
        <title>The porcine skin microbiome exhibits broad fungal antagonism.</title>
        <authorList>
            <person name="De La Cruz K.F."/>
            <person name="Townsend E.C."/>
            <person name="Alex Cheong J.Z."/>
            <person name="Salamzade R."/>
            <person name="Liu A."/>
            <person name="Sandstrom S."/>
            <person name="Davila E."/>
            <person name="Huang L."/>
            <person name="Xu K.H."/>
            <person name="Wu S.Y."/>
            <person name="Meudt J.J."/>
            <person name="Shanmuganayagam D."/>
            <person name="Gibson A.L.F."/>
            <person name="Kalan L.R."/>
        </authorList>
    </citation>
    <scope>NUCLEOTIDE SEQUENCE [LARGE SCALE GENOMIC DNA]</scope>
    <source>
        <strain evidence="1 2">LK2625</strain>
    </source>
</reference>
<evidence type="ECO:0000313" key="2">
    <source>
        <dbReference type="Proteomes" id="UP001558481"/>
    </source>
</evidence>
<dbReference type="EMBL" id="JAYWLU010000002">
    <property type="protein sequence ID" value="MEX3593635.1"/>
    <property type="molecule type" value="Genomic_DNA"/>
</dbReference>